<dbReference type="InterPro" id="IPR019826">
    <property type="entry name" value="Carboxylesterase_B_AS"/>
</dbReference>
<comment type="similarity">
    <text evidence="1 3">Belongs to the type-B carboxylesterase/lipase family.</text>
</comment>
<keyword evidence="2 3" id="KW-0378">Hydrolase</keyword>
<evidence type="ECO:0000313" key="5">
    <source>
        <dbReference type="EMBL" id="MBB6056541.1"/>
    </source>
</evidence>
<dbReference type="SUPFAM" id="SSF53474">
    <property type="entry name" value="alpha/beta-Hydrolases"/>
    <property type="match status" value="1"/>
</dbReference>
<keyword evidence="3" id="KW-0732">Signal</keyword>
<dbReference type="AlphaFoldDB" id="A0A841GN42"/>
<protein>
    <recommendedName>
        <fullName evidence="3">Carboxylic ester hydrolase</fullName>
        <ecNumber evidence="3">3.1.1.-</ecNumber>
    </recommendedName>
</protein>
<feature type="signal peptide" evidence="3">
    <location>
        <begin position="1"/>
        <end position="30"/>
    </location>
</feature>
<dbReference type="InterPro" id="IPR000997">
    <property type="entry name" value="Cholinesterase"/>
</dbReference>
<dbReference type="PROSITE" id="PS00122">
    <property type="entry name" value="CARBOXYLESTERASE_B_1"/>
    <property type="match status" value="1"/>
</dbReference>
<proteinExistence type="inferred from homology"/>
<reference evidence="5 6" key="1">
    <citation type="submission" date="2020-08" db="EMBL/GenBank/DDBJ databases">
        <title>Genomic Encyclopedia of Type Strains, Phase IV (KMG-IV): sequencing the most valuable type-strain genomes for metagenomic binning, comparative biology and taxonomic classification.</title>
        <authorList>
            <person name="Goeker M."/>
        </authorList>
    </citation>
    <scope>NUCLEOTIDE SEQUENCE [LARGE SCALE GENOMIC DNA]</scope>
    <source>
        <strain evidence="5 6">DSM 22975</strain>
    </source>
</reference>
<dbReference type="EC" id="3.1.1.-" evidence="3"/>
<feature type="chain" id="PRO_5033110934" description="Carboxylic ester hydrolase" evidence="3">
    <location>
        <begin position="31"/>
        <end position="532"/>
    </location>
</feature>
<evidence type="ECO:0000313" key="6">
    <source>
        <dbReference type="Proteomes" id="UP000585721"/>
    </source>
</evidence>
<evidence type="ECO:0000256" key="1">
    <source>
        <dbReference type="ARBA" id="ARBA00005964"/>
    </source>
</evidence>
<dbReference type="InterPro" id="IPR002018">
    <property type="entry name" value="CarbesteraseB"/>
</dbReference>
<evidence type="ECO:0000256" key="2">
    <source>
        <dbReference type="ARBA" id="ARBA00022801"/>
    </source>
</evidence>
<sequence length="532" mass="56894">MRLIQGKRACMMAICTASALFPYASATAQASPVVTIESGTLQGVADDGVLAFKGIPYAAPPVGQLRWQAPQPAPAWKGVRQADQYGHDCMQEPFPSDAAPLGTQPAEDCLVLNVWKPAHNVSGKLPVMVWIYGGGFVNGGSSPSVYDGSQFARQDVILVSFNYRVGRFGFFAHPALTKENPDGVLGNYGFMDQIAALQWVQRNIGAFGGDAENVTLFGESAGGFSVHTMLTSPLAKGLFHKAIIQSGGGRTSIGGGRYLQSPSASGLPSAEDVGLAFAAKNQISGTDEKALAALRALPAETVTDGLNMMTMNDPTYSGPFLDGKLVTAEPQDIYRAGEGMSVPLLVGATDMDIGFPPQVKNMQEALAPLGKPQYQQAVQAYNPDGKYSAQEVAQMLASDQMMVEPARFAARMATAQGQPVYAYRFAYVADSMKSEWQGAQHATEIPYVFNTVQARYADALTESDKAMSAQVQQYWVNFAKTGNPNAAGLPNWPVYDAKSDQILLFSANGAPQTAAVTDPWQTRLDLIENLFK</sequence>
<dbReference type="RefSeq" id="WP_188027267.1">
    <property type="nucleotide sequence ID" value="NZ_JACHGR010000008.1"/>
</dbReference>
<dbReference type="Gene3D" id="3.40.50.1820">
    <property type="entry name" value="alpha/beta hydrolase"/>
    <property type="match status" value="1"/>
</dbReference>
<keyword evidence="6" id="KW-1185">Reference proteome</keyword>
<name>A0A841GN42_9GAMM</name>
<dbReference type="Proteomes" id="UP000585721">
    <property type="component" value="Unassembled WGS sequence"/>
</dbReference>
<organism evidence="5 6">
    <name type="scientific">Tolumonas osonensis</name>
    <dbReference type="NCBI Taxonomy" id="675874"/>
    <lineage>
        <taxon>Bacteria</taxon>
        <taxon>Pseudomonadati</taxon>
        <taxon>Pseudomonadota</taxon>
        <taxon>Gammaproteobacteria</taxon>
        <taxon>Aeromonadales</taxon>
        <taxon>Aeromonadaceae</taxon>
        <taxon>Tolumonas</taxon>
    </lineage>
</organism>
<accession>A0A841GN42</accession>
<dbReference type="PANTHER" id="PTHR11559">
    <property type="entry name" value="CARBOXYLESTERASE"/>
    <property type="match status" value="1"/>
</dbReference>
<dbReference type="EMBL" id="JACHGR010000008">
    <property type="protein sequence ID" value="MBB6056541.1"/>
    <property type="molecule type" value="Genomic_DNA"/>
</dbReference>
<dbReference type="InterPro" id="IPR050309">
    <property type="entry name" value="Type-B_Carboxylest/Lipase"/>
</dbReference>
<dbReference type="PRINTS" id="PR00878">
    <property type="entry name" value="CHOLNESTRASE"/>
</dbReference>
<evidence type="ECO:0000256" key="3">
    <source>
        <dbReference type="RuleBase" id="RU361235"/>
    </source>
</evidence>
<dbReference type="Pfam" id="PF00135">
    <property type="entry name" value="COesterase"/>
    <property type="match status" value="1"/>
</dbReference>
<dbReference type="InterPro" id="IPR029058">
    <property type="entry name" value="AB_hydrolase_fold"/>
</dbReference>
<comment type="caution">
    <text evidence="5">The sequence shown here is derived from an EMBL/GenBank/DDBJ whole genome shotgun (WGS) entry which is preliminary data.</text>
</comment>
<feature type="domain" description="Carboxylesterase type B" evidence="4">
    <location>
        <begin position="31"/>
        <end position="509"/>
    </location>
</feature>
<evidence type="ECO:0000259" key="4">
    <source>
        <dbReference type="Pfam" id="PF00135"/>
    </source>
</evidence>
<dbReference type="GO" id="GO:0004104">
    <property type="term" value="F:cholinesterase activity"/>
    <property type="evidence" value="ECO:0007669"/>
    <property type="project" value="InterPro"/>
</dbReference>
<gene>
    <name evidence="5" type="ORF">HNR75_002479</name>
</gene>